<dbReference type="AlphaFoldDB" id="A0A818J474"/>
<dbReference type="Pfam" id="PF15993">
    <property type="entry name" value="Fuseless"/>
    <property type="match status" value="1"/>
</dbReference>
<dbReference type="Proteomes" id="UP000663823">
    <property type="component" value="Unassembled WGS sequence"/>
</dbReference>
<feature type="transmembrane region" description="Helical" evidence="1">
    <location>
        <begin position="394"/>
        <end position="414"/>
    </location>
</feature>
<gene>
    <name evidence="2" type="ORF">FNK824_LOCUS144</name>
    <name evidence="3" type="ORF">OTI717_LOCUS32765</name>
</gene>
<dbReference type="PANTHER" id="PTHR35270">
    <property type="entry name" value="FUSELESS, ISOFORM A"/>
    <property type="match status" value="1"/>
</dbReference>
<dbReference type="EMBL" id="CAJOAX010010312">
    <property type="protein sequence ID" value="CAF4072763.1"/>
    <property type="molecule type" value="Genomic_DNA"/>
</dbReference>
<keyword evidence="1" id="KW-1133">Transmembrane helix</keyword>
<evidence type="ECO:0000313" key="4">
    <source>
        <dbReference type="Proteomes" id="UP000663874"/>
    </source>
</evidence>
<accession>A0A818J474</accession>
<evidence type="ECO:0000256" key="1">
    <source>
        <dbReference type="SAM" id="Phobius"/>
    </source>
</evidence>
<sequence>MYVMEIICLNSADSTPMISSTTPSDDEDDVDDHHQVPISTSDLNSIITNNGVVRSHTIVNINNNDNDSSNIDDLSSLIQTATSTTLDTSQCNSCLNLNRSNSEISFVQPLIEQHQTILPIYTSPINNDDERIIPSSASSTISSSTSSNSSIIPNYRSYMTLYFTDMFISAFIITPFVNIHWRGAWDLLDIHLLPDYPNTSAFISMGIGYFMLYILYLTQSYSQNFYEKNRHNIMGLIMTRLYTLLLALAYINQWRGLWNLLDLTSNEWYHLLGETGISVIFLLLMKSVYNLNSAPFLIGIDTESYFLLDSKYTVSTNRFLQYNFDFFFYEVVEAPLLTIAWRGLYNLSDKYIYPDKRELSMIISFASGYFIYFILGFIQVPIVRCLLKQRHRILHSFVSTLFHLIAFLSAVQIWRSLWIVCEQYLNIPDYHNTTLWICYGASFVVLTCGLAACSLNGPGGSKDSYVDEGPILVFKFDYFSTLLKLQRTDDTVSNQTPSHSGVILWLIGRVLRQQQQSRSALNQSRRSTMMSVDAPPSISENGRLSYSKVNNGISLSPDISSTDTIVTDKRLYGFKPP</sequence>
<feature type="transmembrane region" description="Helical" evidence="1">
    <location>
        <begin position="326"/>
        <end position="345"/>
    </location>
</feature>
<protein>
    <recommendedName>
        <fullName evidence="5">Transmembrane protein</fullName>
    </recommendedName>
</protein>
<dbReference type="EMBL" id="CAJOBE010000005">
    <property type="protein sequence ID" value="CAF3534388.1"/>
    <property type="molecule type" value="Genomic_DNA"/>
</dbReference>
<feature type="transmembrane region" description="Helical" evidence="1">
    <location>
        <begin position="201"/>
        <end position="221"/>
    </location>
</feature>
<organism evidence="2 4">
    <name type="scientific">Rotaria sordida</name>
    <dbReference type="NCBI Taxonomy" id="392033"/>
    <lineage>
        <taxon>Eukaryota</taxon>
        <taxon>Metazoa</taxon>
        <taxon>Spiralia</taxon>
        <taxon>Gnathifera</taxon>
        <taxon>Rotifera</taxon>
        <taxon>Eurotatoria</taxon>
        <taxon>Bdelloidea</taxon>
        <taxon>Philodinida</taxon>
        <taxon>Philodinidae</taxon>
        <taxon>Rotaria</taxon>
    </lineage>
</organism>
<feature type="transmembrane region" description="Helical" evidence="1">
    <location>
        <begin position="365"/>
        <end position="387"/>
    </location>
</feature>
<evidence type="ECO:0008006" key="5">
    <source>
        <dbReference type="Google" id="ProtNLM"/>
    </source>
</evidence>
<feature type="transmembrane region" description="Helical" evidence="1">
    <location>
        <begin position="271"/>
        <end position="289"/>
    </location>
</feature>
<proteinExistence type="predicted"/>
<keyword evidence="1" id="KW-0812">Transmembrane</keyword>
<dbReference type="PANTHER" id="PTHR35270:SF2">
    <property type="entry name" value="FUSELESS, ISOFORM A"/>
    <property type="match status" value="1"/>
</dbReference>
<dbReference type="InterPro" id="IPR032751">
    <property type="entry name" value="Fuseless"/>
</dbReference>
<feature type="transmembrane region" description="Helical" evidence="1">
    <location>
        <begin position="161"/>
        <end position="181"/>
    </location>
</feature>
<evidence type="ECO:0000313" key="3">
    <source>
        <dbReference type="EMBL" id="CAF4072763.1"/>
    </source>
</evidence>
<keyword evidence="1" id="KW-0472">Membrane</keyword>
<dbReference type="Proteomes" id="UP000663874">
    <property type="component" value="Unassembled WGS sequence"/>
</dbReference>
<comment type="caution">
    <text evidence="2">The sequence shown here is derived from an EMBL/GenBank/DDBJ whole genome shotgun (WGS) entry which is preliminary data.</text>
</comment>
<name>A0A818J474_9BILA</name>
<reference evidence="2" key="1">
    <citation type="submission" date="2021-02" db="EMBL/GenBank/DDBJ databases">
        <authorList>
            <person name="Nowell W R."/>
        </authorList>
    </citation>
    <scope>NUCLEOTIDE SEQUENCE</scope>
</reference>
<evidence type="ECO:0000313" key="2">
    <source>
        <dbReference type="EMBL" id="CAF3534388.1"/>
    </source>
</evidence>
<feature type="transmembrane region" description="Helical" evidence="1">
    <location>
        <begin position="434"/>
        <end position="455"/>
    </location>
</feature>
<feature type="transmembrane region" description="Helical" evidence="1">
    <location>
        <begin position="233"/>
        <end position="251"/>
    </location>
</feature>